<keyword evidence="1" id="KW-1133">Transmembrane helix</keyword>
<dbReference type="SMART" id="SM00100">
    <property type="entry name" value="cNMP"/>
    <property type="match status" value="2"/>
</dbReference>
<sequence>MDINLTLTAKKWQLASQLQRTSSYGGVQVVKNIPERTYLTITSKQWVVLEQFGEARTVPQVLESAITERFSPALGEFYEIILKAVRARILVEPGQTTVPVMAASWPLSLRMAYWSPILWVMLLLGLGVSVYFRPLLPLGWQDAAIGTGLALLAGLVGASLGASLLRGAKGEVYLKRWFICTDDACMLPPEDQRTVAVGPLSFVALTAGLLCWLRPEWAIPPLAFLFILGRPFLRARMNAIIRVGAHRRLNDASHHFIFPPNRSVRNRVKLLALGLRSATTWLEVAYGVVWTLLLAYFFGELSEMPPWKLAFWQTLGPRLGLAAAGSLGLLALIYLGLEIYVFSRDHARRWKEWLVLTFRRWCRRGKLPTDEAARLRALLASPALRLLPPQVQQPLAKAFRSEELGPWKPLPLDGRFGVILSGEVGVYRLAQSGRRVLVQVLGEGDLVGLHDLADPARPDSTCRTLTPVHLLLTERAPYEVELLARMPLPALTHQVRIAPFLSRISLCASWHRQAVQRFAELSLIKNYADKEVILEQGFFSESFFIILEGEAQIIAGQRRLAVIGRGSYFGEIGLLQNSNSVARVVAQTGTRCLCVPRKEFMRFVTHNHSVALELERVSSKRLGHPIFPLSPGNFRQH</sequence>
<dbReference type="Pfam" id="PF00027">
    <property type="entry name" value="cNMP_binding"/>
    <property type="match status" value="2"/>
</dbReference>
<feature type="transmembrane region" description="Helical" evidence="1">
    <location>
        <begin position="111"/>
        <end position="132"/>
    </location>
</feature>
<gene>
    <name evidence="3" type="ORF">ESB00_04800</name>
</gene>
<dbReference type="InterPro" id="IPR014710">
    <property type="entry name" value="RmlC-like_jellyroll"/>
</dbReference>
<accession>A0A4Q1C8J3</accession>
<dbReference type="Proteomes" id="UP000290218">
    <property type="component" value="Unassembled WGS sequence"/>
</dbReference>
<comment type="caution">
    <text evidence="3">The sequence shown here is derived from an EMBL/GenBank/DDBJ whole genome shotgun (WGS) entry which is preliminary data.</text>
</comment>
<dbReference type="RefSeq" id="WP_129046584.1">
    <property type="nucleotide sequence ID" value="NZ_SDHX01000001.1"/>
</dbReference>
<dbReference type="PANTHER" id="PTHR23011">
    <property type="entry name" value="CYCLIC NUCLEOTIDE-BINDING DOMAIN CONTAINING PROTEIN"/>
    <property type="match status" value="1"/>
</dbReference>
<dbReference type="SUPFAM" id="SSF51206">
    <property type="entry name" value="cAMP-binding domain-like"/>
    <property type="match status" value="2"/>
</dbReference>
<proteinExistence type="predicted"/>
<evidence type="ECO:0000313" key="3">
    <source>
        <dbReference type="EMBL" id="RXK55218.1"/>
    </source>
</evidence>
<dbReference type="InterPro" id="IPR018490">
    <property type="entry name" value="cNMP-bd_dom_sf"/>
</dbReference>
<evidence type="ECO:0000259" key="2">
    <source>
        <dbReference type="PROSITE" id="PS50042"/>
    </source>
</evidence>
<dbReference type="OrthoDB" id="180043at2"/>
<evidence type="ECO:0000256" key="1">
    <source>
        <dbReference type="SAM" id="Phobius"/>
    </source>
</evidence>
<dbReference type="PANTHER" id="PTHR23011:SF28">
    <property type="entry name" value="CYCLIC NUCLEOTIDE-BINDING DOMAIN CONTAINING PROTEIN"/>
    <property type="match status" value="1"/>
</dbReference>
<protein>
    <submittedName>
        <fullName evidence="3">Cyclic nucleotide-binding domain-containing protein</fullName>
    </submittedName>
</protein>
<dbReference type="CDD" id="cd00038">
    <property type="entry name" value="CAP_ED"/>
    <property type="match status" value="2"/>
</dbReference>
<name>A0A4Q1C8J3_9BACT</name>
<dbReference type="InterPro" id="IPR000595">
    <property type="entry name" value="cNMP-bd_dom"/>
</dbReference>
<feature type="transmembrane region" description="Helical" evidence="1">
    <location>
        <begin position="319"/>
        <end position="342"/>
    </location>
</feature>
<feature type="transmembrane region" description="Helical" evidence="1">
    <location>
        <begin position="270"/>
        <end position="299"/>
    </location>
</feature>
<evidence type="ECO:0000313" key="4">
    <source>
        <dbReference type="Proteomes" id="UP000290218"/>
    </source>
</evidence>
<dbReference type="AlphaFoldDB" id="A0A4Q1C8J3"/>
<reference evidence="3 4" key="1">
    <citation type="submission" date="2019-01" db="EMBL/GenBank/DDBJ databases">
        <title>Lacunisphaera sp. strain TWA-58.</title>
        <authorList>
            <person name="Chen W.-M."/>
        </authorList>
    </citation>
    <scope>NUCLEOTIDE SEQUENCE [LARGE SCALE GENOMIC DNA]</scope>
    <source>
        <strain evidence="3 4">TWA-58</strain>
    </source>
</reference>
<organism evidence="3 4">
    <name type="scientific">Oleiharenicola lentus</name>
    <dbReference type="NCBI Taxonomy" id="2508720"/>
    <lineage>
        <taxon>Bacteria</taxon>
        <taxon>Pseudomonadati</taxon>
        <taxon>Verrucomicrobiota</taxon>
        <taxon>Opitutia</taxon>
        <taxon>Opitutales</taxon>
        <taxon>Opitutaceae</taxon>
        <taxon>Oleiharenicola</taxon>
    </lineage>
</organism>
<dbReference type="Gene3D" id="2.60.120.10">
    <property type="entry name" value="Jelly Rolls"/>
    <property type="match status" value="2"/>
</dbReference>
<feature type="transmembrane region" description="Helical" evidence="1">
    <location>
        <begin position="144"/>
        <end position="165"/>
    </location>
</feature>
<dbReference type="EMBL" id="SDHX01000001">
    <property type="protein sequence ID" value="RXK55218.1"/>
    <property type="molecule type" value="Genomic_DNA"/>
</dbReference>
<dbReference type="PROSITE" id="PS50042">
    <property type="entry name" value="CNMP_BINDING_3"/>
    <property type="match status" value="1"/>
</dbReference>
<feature type="domain" description="Cyclic nucleotide-binding" evidence="2">
    <location>
        <begin position="506"/>
        <end position="604"/>
    </location>
</feature>
<keyword evidence="1" id="KW-0472">Membrane</keyword>
<keyword evidence="1" id="KW-0812">Transmembrane</keyword>
<keyword evidence="4" id="KW-1185">Reference proteome</keyword>